<dbReference type="STRING" id="1611254.A0A2G5STG1"/>
<dbReference type="InterPro" id="IPR000406">
    <property type="entry name" value="Rho_GDI"/>
</dbReference>
<name>A0A2G5STG1_9PELO</name>
<dbReference type="SUPFAM" id="SSF81296">
    <property type="entry name" value="E set domains"/>
    <property type="match status" value="1"/>
</dbReference>
<dbReference type="Pfam" id="PF02115">
    <property type="entry name" value="Rho_GDI"/>
    <property type="match status" value="1"/>
</dbReference>
<accession>A0A2G5STG1</accession>
<sequence>MLVFSLCTSFCLLLSNLPFSRLILVQFFRLFFLFSIYPTMSDHENAAENASEFQYKQPPQKTIDELLKADQEDESLKVYKEKLLGQGVVIVDEKNPSRVIVRSVELLIDGKTAQSFDLSDPAKLLNSDLSVSIKEGSNYRLSFAFHVQREITSGLHYKHKVKRSGITVENEKYMMGSYAPKLEIQGYKSPNEEAPSGMIHRGKYKVHSKITDDDNNVYLDWQWTLHITKD</sequence>
<dbReference type="InterPro" id="IPR024792">
    <property type="entry name" value="RhoGDI_dom_sf"/>
</dbReference>
<evidence type="ECO:0000256" key="1">
    <source>
        <dbReference type="ARBA" id="ARBA00004496"/>
    </source>
</evidence>
<dbReference type="GO" id="GO:0007266">
    <property type="term" value="P:Rho protein signal transduction"/>
    <property type="evidence" value="ECO:0007669"/>
    <property type="project" value="InterPro"/>
</dbReference>
<dbReference type="PANTHER" id="PTHR10980">
    <property type="entry name" value="RHO GDP-DISSOCIATION INHIBITOR"/>
    <property type="match status" value="1"/>
</dbReference>
<dbReference type="Gene3D" id="2.70.50.30">
    <property type="entry name" value="Coagulation Factor XIII, subunit A, domain 1"/>
    <property type="match status" value="1"/>
</dbReference>
<gene>
    <name evidence="4" type="primary">Cni-rhi-1</name>
    <name evidence="4" type="synonym">Cnig_chr_X.g24119</name>
    <name evidence="4" type="ORF">B9Z55_024119</name>
</gene>
<dbReference type="Proteomes" id="UP000230233">
    <property type="component" value="Chromosome X"/>
</dbReference>
<protein>
    <recommendedName>
        <fullName evidence="6">Rho GDP-dissociation inhibitor</fullName>
    </recommendedName>
</protein>
<dbReference type="FunFam" id="2.70.50.30:FF:000005">
    <property type="entry name" value="Probable rho GDP-dissociation inhibitor"/>
    <property type="match status" value="1"/>
</dbReference>
<organism evidence="4 5">
    <name type="scientific">Caenorhabditis nigoni</name>
    <dbReference type="NCBI Taxonomy" id="1611254"/>
    <lineage>
        <taxon>Eukaryota</taxon>
        <taxon>Metazoa</taxon>
        <taxon>Ecdysozoa</taxon>
        <taxon>Nematoda</taxon>
        <taxon>Chromadorea</taxon>
        <taxon>Rhabditida</taxon>
        <taxon>Rhabditina</taxon>
        <taxon>Rhabditomorpha</taxon>
        <taxon>Rhabditoidea</taxon>
        <taxon>Rhabditidae</taxon>
        <taxon>Peloderinae</taxon>
        <taxon>Caenorhabditis</taxon>
    </lineage>
</organism>
<reference evidence="5" key="1">
    <citation type="submission" date="2017-10" db="EMBL/GenBank/DDBJ databases">
        <title>Rapid genome shrinkage in a self-fertile nematode reveals novel sperm competition proteins.</title>
        <authorList>
            <person name="Yin D."/>
            <person name="Schwarz E.M."/>
            <person name="Thomas C.G."/>
            <person name="Felde R.L."/>
            <person name="Korf I.F."/>
            <person name="Cutter A.D."/>
            <person name="Schartner C.M."/>
            <person name="Ralston E.J."/>
            <person name="Meyer B.J."/>
            <person name="Haag E.S."/>
        </authorList>
    </citation>
    <scope>NUCLEOTIDE SEQUENCE [LARGE SCALE GENOMIC DNA]</scope>
    <source>
        <strain evidence="5">JU1422</strain>
    </source>
</reference>
<dbReference type="PANTHER" id="PTHR10980:SF3">
    <property type="entry name" value="LD16419P"/>
    <property type="match status" value="1"/>
</dbReference>
<keyword evidence="5" id="KW-1185">Reference proteome</keyword>
<evidence type="ECO:0008006" key="6">
    <source>
        <dbReference type="Google" id="ProtNLM"/>
    </source>
</evidence>
<dbReference type="GO" id="GO:0005094">
    <property type="term" value="F:Rho GDP-dissociation inhibitor activity"/>
    <property type="evidence" value="ECO:0007669"/>
    <property type="project" value="InterPro"/>
</dbReference>
<dbReference type="EMBL" id="PDUG01000006">
    <property type="protein sequence ID" value="PIC18106.1"/>
    <property type="molecule type" value="Genomic_DNA"/>
</dbReference>
<evidence type="ECO:0000313" key="5">
    <source>
        <dbReference type="Proteomes" id="UP000230233"/>
    </source>
</evidence>
<dbReference type="PRINTS" id="PR00492">
    <property type="entry name" value="RHOGDI"/>
</dbReference>
<dbReference type="OrthoDB" id="1683373at2759"/>
<comment type="subcellular location">
    <subcellularLocation>
        <location evidence="1">Cytoplasm</location>
    </subcellularLocation>
</comment>
<evidence type="ECO:0000256" key="2">
    <source>
        <dbReference type="ARBA" id="ARBA00009758"/>
    </source>
</evidence>
<dbReference type="GO" id="GO:0005829">
    <property type="term" value="C:cytosol"/>
    <property type="evidence" value="ECO:0007669"/>
    <property type="project" value="TreeGrafter"/>
</dbReference>
<dbReference type="AlphaFoldDB" id="A0A2G5STG1"/>
<evidence type="ECO:0000313" key="4">
    <source>
        <dbReference type="EMBL" id="PIC18106.1"/>
    </source>
</evidence>
<dbReference type="InterPro" id="IPR014756">
    <property type="entry name" value="Ig_E-set"/>
</dbReference>
<comment type="caution">
    <text evidence="4">The sequence shown here is derived from an EMBL/GenBank/DDBJ whole genome shotgun (WGS) entry which is preliminary data.</text>
</comment>
<keyword evidence="3" id="KW-0963">Cytoplasm</keyword>
<dbReference type="GO" id="GO:0016020">
    <property type="term" value="C:membrane"/>
    <property type="evidence" value="ECO:0007669"/>
    <property type="project" value="TreeGrafter"/>
</dbReference>
<comment type="similarity">
    <text evidence="2">Belongs to the Rho GDI family.</text>
</comment>
<proteinExistence type="inferred from homology"/>
<evidence type="ECO:0000256" key="3">
    <source>
        <dbReference type="ARBA" id="ARBA00022490"/>
    </source>
</evidence>